<dbReference type="InterPro" id="IPR019775">
    <property type="entry name" value="WD40_repeat_CS"/>
</dbReference>
<organism evidence="6 7">
    <name type="scientific">Trichinella nativa</name>
    <dbReference type="NCBI Taxonomy" id="6335"/>
    <lineage>
        <taxon>Eukaryota</taxon>
        <taxon>Metazoa</taxon>
        <taxon>Ecdysozoa</taxon>
        <taxon>Nematoda</taxon>
        <taxon>Enoplea</taxon>
        <taxon>Dorylaimia</taxon>
        <taxon>Trichinellida</taxon>
        <taxon>Trichinellidae</taxon>
        <taxon>Trichinella</taxon>
    </lineage>
</organism>
<feature type="domain" description="EIPR1-like beta-propeller" evidence="5">
    <location>
        <begin position="19"/>
        <end position="283"/>
    </location>
</feature>
<evidence type="ECO:0000313" key="6">
    <source>
        <dbReference type="EMBL" id="OUC44256.1"/>
    </source>
</evidence>
<dbReference type="PROSITE" id="PS50294">
    <property type="entry name" value="WD_REPEATS_REGION"/>
    <property type="match status" value="1"/>
</dbReference>
<dbReference type="InterPro" id="IPR040323">
    <property type="entry name" value="EIPR1"/>
</dbReference>
<dbReference type="InterPro" id="IPR059104">
    <property type="entry name" value="Beta-prop_EIPR1-like"/>
</dbReference>
<dbReference type="Gene3D" id="2.130.10.10">
    <property type="entry name" value="YVTN repeat-like/Quinoprotein amine dehydrogenase"/>
    <property type="match status" value="1"/>
</dbReference>
<name>A0A1Y3EK65_9BILA</name>
<keyword evidence="3" id="KW-0677">Repeat</keyword>
<sequence>MQFPVYLLVFMDDASEDTFIFGLDFQARSLATLINDEEKSIFIAGTQSLKNENQIYYFAYDENSDQKLFKQTFPHDAGEIWYLAGCPIQGDVFASSYMTIGVSSFCCYNCKPKCSIWRLKSLQGSTTETLQLNETATIDVEGHRYVPRSEEWHGTNKRKVTVNEDSQNPLTVAKWDPHHDSCCLTLAQGTAIFGWDSRSNKQTYLIEDAHSLCIRDLDFNPNRPYYLMTGANDGFIHFWDIRKTKERIARFAHHSHWVCSVRFNPVHDQLFLSSSTDSKVVLWCAASFSSESVDLSFNNDMEDSNISNIPDGPLREYDDHEESVYCCEWSACDPWVFASLSYDGRIVIKRVPRDLKYTILRLYSDN</sequence>
<evidence type="ECO:0000313" key="7">
    <source>
        <dbReference type="Proteomes" id="UP000243006"/>
    </source>
</evidence>
<comment type="caution">
    <text evidence="6">The sequence shown here is derived from an EMBL/GenBank/DDBJ whole genome shotgun (WGS) entry which is preliminary data.</text>
</comment>
<evidence type="ECO:0000256" key="2">
    <source>
        <dbReference type="ARBA" id="ARBA00022574"/>
    </source>
</evidence>
<dbReference type="AlphaFoldDB" id="A0A1Y3EK65"/>
<dbReference type="PROSITE" id="PS50082">
    <property type="entry name" value="WD_REPEATS_2"/>
    <property type="match status" value="2"/>
</dbReference>
<dbReference type="Pfam" id="PF00400">
    <property type="entry name" value="WD40"/>
    <property type="match status" value="1"/>
</dbReference>
<dbReference type="PANTHER" id="PTHR14205:SF15">
    <property type="entry name" value="EARP AND GARP COMPLEX-INTERACTING PROTEIN 1"/>
    <property type="match status" value="1"/>
</dbReference>
<dbReference type="Pfam" id="PF23609">
    <property type="entry name" value="Beta-prop_EIPR1"/>
    <property type="match status" value="1"/>
</dbReference>
<gene>
    <name evidence="6" type="ORF">D917_09268</name>
</gene>
<dbReference type="PROSITE" id="PS00678">
    <property type="entry name" value="WD_REPEATS_1"/>
    <property type="match status" value="1"/>
</dbReference>
<dbReference type="Proteomes" id="UP000243006">
    <property type="component" value="Unassembled WGS sequence"/>
</dbReference>
<evidence type="ECO:0000256" key="3">
    <source>
        <dbReference type="ARBA" id="ARBA00022737"/>
    </source>
</evidence>
<protein>
    <submittedName>
        <fullName evidence="6">Putative WD domain, G-beta repeat protein</fullName>
    </submittedName>
</protein>
<feature type="repeat" description="WD" evidence="4">
    <location>
        <begin position="207"/>
        <end position="249"/>
    </location>
</feature>
<proteinExistence type="inferred from homology"/>
<dbReference type="InterPro" id="IPR015943">
    <property type="entry name" value="WD40/YVTN_repeat-like_dom_sf"/>
</dbReference>
<dbReference type="InterPro" id="IPR001680">
    <property type="entry name" value="WD40_rpt"/>
</dbReference>
<reference evidence="6 7" key="1">
    <citation type="submission" date="2015-04" db="EMBL/GenBank/DDBJ databases">
        <title>Draft genome of the roundworm Trichinella nativa.</title>
        <authorList>
            <person name="Mitreva M."/>
        </authorList>
    </citation>
    <scope>NUCLEOTIDE SEQUENCE [LARGE SCALE GENOMIC DNA]</scope>
    <source>
        <strain evidence="6 7">ISS45</strain>
    </source>
</reference>
<dbReference type="EMBL" id="LVZM01012988">
    <property type="protein sequence ID" value="OUC44256.1"/>
    <property type="molecule type" value="Genomic_DNA"/>
</dbReference>
<dbReference type="GO" id="GO:0016567">
    <property type="term" value="P:protein ubiquitination"/>
    <property type="evidence" value="ECO:0007669"/>
    <property type="project" value="TreeGrafter"/>
</dbReference>
<feature type="repeat" description="WD" evidence="4">
    <location>
        <begin position="251"/>
        <end position="283"/>
    </location>
</feature>
<comment type="similarity">
    <text evidence="1">Belongs to the WD repeat EIPR1 family.</text>
</comment>
<evidence type="ECO:0000256" key="1">
    <source>
        <dbReference type="ARBA" id="ARBA00005672"/>
    </source>
</evidence>
<dbReference type="PANTHER" id="PTHR14205">
    <property type="entry name" value="WD-REPEAT PROTEIN"/>
    <property type="match status" value="1"/>
</dbReference>
<evidence type="ECO:0000256" key="4">
    <source>
        <dbReference type="PROSITE-ProRule" id="PRU00221"/>
    </source>
</evidence>
<evidence type="ECO:0000259" key="5">
    <source>
        <dbReference type="Pfam" id="PF23609"/>
    </source>
</evidence>
<dbReference type="SMART" id="SM00320">
    <property type="entry name" value="WD40"/>
    <property type="match status" value="4"/>
</dbReference>
<keyword evidence="2 4" id="KW-0853">WD repeat</keyword>
<accession>A0A1Y3EK65</accession>
<dbReference type="SUPFAM" id="SSF101908">
    <property type="entry name" value="Putative isomerase YbhE"/>
    <property type="match status" value="1"/>
</dbReference>